<keyword evidence="1" id="KW-1133">Transmembrane helix</keyword>
<evidence type="ECO:0000256" key="1">
    <source>
        <dbReference type="SAM" id="Phobius"/>
    </source>
</evidence>
<feature type="transmembrane region" description="Helical" evidence="1">
    <location>
        <begin position="119"/>
        <end position="141"/>
    </location>
</feature>
<keyword evidence="3" id="KW-1185">Reference proteome</keyword>
<sequence length="150" mass="15754">MSLHKILKIVAAVLGLLGIVFLVRIISAGDEAIKADAAMGDTAIVDPIAYVAYAIMALVILFVVVFVFKNLFTNAATLKNTLVGVGIFAAILVISYAMSGGDTTQYLYNGEAVTEGESTMVGAGLLAFYILIVVAAISMLFSGVKKIMNK</sequence>
<keyword evidence="1" id="KW-0812">Transmembrane</keyword>
<reference evidence="3" key="1">
    <citation type="journal article" date="2019" name="Int. J. Syst. Evol. Microbiol.">
        <title>The Global Catalogue of Microorganisms (GCM) 10K type strain sequencing project: providing services to taxonomists for standard genome sequencing and annotation.</title>
        <authorList>
            <consortium name="The Broad Institute Genomics Platform"/>
            <consortium name="The Broad Institute Genome Sequencing Center for Infectious Disease"/>
            <person name="Wu L."/>
            <person name="Ma J."/>
        </authorList>
    </citation>
    <scope>NUCLEOTIDE SEQUENCE [LARGE SCALE GENOMIC DNA]</scope>
    <source>
        <strain evidence="3">JCM 17525</strain>
    </source>
</reference>
<dbReference type="Proteomes" id="UP001501456">
    <property type="component" value="Unassembled WGS sequence"/>
</dbReference>
<dbReference type="RefSeq" id="WP_344727583.1">
    <property type="nucleotide sequence ID" value="NZ_BAABBI010000001.1"/>
</dbReference>
<protein>
    <recommendedName>
        <fullName evidence="4">MotA/TolQ/ExbB proton channel domain-containing protein</fullName>
    </recommendedName>
</protein>
<feature type="transmembrane region" description="Helical" evidence="1">
    <location>
        <begin position="7"/>
        <end position="27"/>
    </location>
</feature>
<comment type="caution">
    <text evidence="2">The sequence shown here is derived from an EMBL/GenBank/DDBJ whole genome shotgun (WGS) entry which is preliminary data.</text>
</comment>
<organism evidence="2 3">
    <name type="scientific">Corallibacter vietnamensis</name>
    <dbReference type="NCBI Taxonomy" id="904130"/>
    <lineage>
        <taxon>Bacteria</taxon>
        <taxon>Pseudomonadati</taxon>
        <taxon>Bacteroidota</taxon>
        <taxon>Flavobacteriia</taxon>
        <taxon>Flavobacteriales</taxon>
        <taxon>Flavobacteriaceae</taxon>
        <taxon>Corallibacter</taxon>
    </lineage>
</organism>
<gene>
    <name evidence="2" type="ORF">GCM10022271_09210</name>
</gene>
<accession>A0ABP7H632</accession>
<evidence type="ECO:0000313" key="2">
    <source>
        <dbReference type="EMBL" id="GAA3779104.1"/>
    </source>
</evidence>
<evidence type="ECO:0000313" key="3">
    <source>
        <dbReference type="Proteomes" id="UP001501456"/>
    </source>
</evidence>
<proteinExistence type="predicted"/>
<feature type="transmembrane region" description="Helical" evidence="1">
    <location>
        <begin position="47"/>
        <end position="68"/>
    </location>
</feature>
<keyword evidence="1" id="KW-0472">Membrane</keyword>
<evidence type="ECO:0008006" key="4">
    <source>
        <dbReference type="Google" id="ProtNLM"/>
    </source>
</evidence>
<name>A0ABP7H632_9FLAO</name>
<feature type="transmembrane region" description="Helical" evidence="1">
    <location>
        <begin position="80"/>
        <end position="99"/>
    </location>
</feature>
<dbReference type="EMBL" id="BAABBI010000001">
    <property type="protein sequence ID" value="GAA3779104.1"/>
    <property type="molecule type" value="Genomic_DNA"/>
</dbReference>